<accession>A0ACC0B3I9</accession>
<name>A0ACC0B3I9_CATRO</name>
<keyword evidence="2" id="KW-1185">Reference proteome</keyword>
<organism evidence="1 2">
    <name type="scientific">Catharanthus roseus</name>
    <name type="common">Madagascar periwinkle</name>
    <name type="synonym">Vinca rosea</name>
    <dbReference type="NCBI Taxonomy" id="4058"/>
    <lineage>
        <taxon>Eukaryota</taxon>
        <taxon>Viridiplantae</taxon>
        <taxon>Streptophyta</taxon>
        <taxon>Embryophyta</taxon>
        <taxon>Tracheophyta</taxon>
        <taxon>Spermatophyta</taxon>
        <taxon>Magnoliopsida</taxon>
        <taxon>eudicotyledons</taxon>
        <taxon>Gunneridae</taxon>
        <taxon>Pentapetalae</taxon>
        <taxon>asterids</taxon>
        <taxon>lamiids</taxon>
        <taxon>Gentianales</taxon>
        <taxon>Apocynaceae</taxon>
        <taxon>Rauvolfioideae</taxon>
        <taxon>Vinceae</taxon>
        <taxon>Catharanthinae</taxon>
        <taxon>Catharanthus</taxon>
    </lineage>
</organism>
<evidence type="ECO:0000313" key="1">
    <source>
        <dbReference type="EMBL" id="KAI5667202.1"/>
    </source>
</evidence>
<proteinExistence type="predicted"/>
<gene>
    <name evidence="1" type="ORF">M9H77_17055</name>
</gene>
<comment type="caution">
    <text evidence="1">The sequence shown here is derived from an EMBL/GenBank/DDBJ whole genome shotgun (WGS) entry which is preliminary data.</text>
</comment>
<protein>
    <submittedName>
        <fullName evidence="1">Uncharacterized protein</fullName>
    </submittedName>
</protein>
<sequence>MRKLSTLFLLLSLDEEYAMLVTTNKSKSSDMHLVEYYNDDWAGNCDDRKSTSGAQGRACRGTKTLLFSKLQVEEAQETSFEDLEASKTKKEEEPQQGSDDRREKRPQTYRRRVTIMYRMKNYQKKYEEYHEGYDHGAILMKDIILVLTAGMIVMKGGNEKEDTSKDKGAKMILLLLSLTLLVSALEFDRNSLQHVCTITSMRGRRHTIEFEGQGENVEGKLILCYGDLTMNVDVNLSFDLQEFNTFNCSSFGEFFICGPEIGYRQVATSAFVGCARDRKAIARSNHKSHG</sequence>
<dbReference type="Proteomes" id="UP001060085">
    <property type="component" value="Linkage Group LG04"/>
</dbReference>
<dbReference type="EMBL" id="CM044704">
    <property type="protein sequence ID" value="KAI5667202.1"/>
    <property type="molecule type" value="Genomic_DNA"/>
</dbReference>
<evidence type="ECO:0000313" key="2">
    <source>
        <dbReference type="Proteomes" id="UP001060085"/>
    </source>
</evidence>
<reference evidence="2" key="1">
    <citation type="journal article" date="2023" name="Nat. Plants">
        <title>Single-cell RNA sequencing provides a high-resolution roadmap for understanding the multicellular compartmentation of specialized metabolism.</title>
        <authorList>
            <person name="Sun S."/>
            <person name="Shen X."/>
            <person name="Li Y."/>
            <person name="Li Y."/>
            <person name="Wang S."/>
            <person name="Li R."/>
            <person name="Zhang H."/>
            <person name="Shen G."/>
            <person name="Guo B."/>
            <person name="Wei J."/>
            <person name="Xu J."/>
            <person name="St-Pierre B."/>
            <person name="Chen S."/>
            <person name="Sun C."/>
        </authorList>
    </citation>
    <scope>NUCLEOTIDE SEQUENCE [LARGE SCALE GENOMIC DNA]</scope>
</reference>